<sequence>MREMAKMLNIAISTYAGYESGDREPNLNVITQLAKFYGVSVDYLVLGKSGNDMSLEFDLKAALQKQQVMFDGVPLSEEDRRKVEDVLTGLFWEALRRKQDRSKE</sequence>
<dbReference type="Gene3D" id="1.10.260.40">
    <property type="entry name" value="lambda repressor-like DNA-binding domains"/>
    <property type="match status" value="1"/>
</dbReference>
<accession>A0A2U3D6R3</accession>
<feature type="domain" description="HTH cro/C1-type" evidence="1">
    <location>
        <begin position="1"/>
        <end position="44"/>
    </location>
</feature>
<dbReference type="Pfam" id="PF01381">
    <property type="entry name" value="HTH_3"/>
    <property type="match status" value="1"/>
</dbReference>
<dbReference type="SUPFAM" id="SSF47413">
    <property type="entry name" value="lambda repressor-like DNA-binding domains"/>
    <property type="match status" value="1"/>
</dbReference>
<dbReference type="InterPro" id="IPR001387">
    <property type="entry name" value="Cro/C1-type_HTH"/>
</dbReference>
<evidence type="ECO:0000313" key="3">
    <source>
        <dbReference type="Proteomes" id="UP000245380"/>
    </source>
</evidence>
<protein>
    <recommendedName>
        <fullName evidence="1">HTH cro/C1-type domain-containing protein</fullName>
    </recommendedName>
</protein>
<proteinExistence type="predicted"/>
<organism evidence="2 3">
    <name type="scientific">Sulfoacidibacillus thermotolerans</name>
    <name type="common">Acidibacillus sulfuroxidans</name>
    <dbReference type="NCBI Taxonomy" id="1765684"/>
    <lineage>
        <taxon>Bacteria</taxon>
        <taxon>Bacillati</taxon>
        <taxon>Bacillota</taxon>
        <taxon>Bacilli</taxon>
        <taxon>Bacillales</taxon>
        <taxon>Alicyclobacillaceae</taxon>
        <taxon>Sulfoacidibacillus</taxon>
    </lineage>
</organism>
<reference evidence="2 3" key="1">
    <citation type="submission" date="2016-11" db="EMBL/GenBank/DDBJ databases">
        <title>Comparative genomics of Acidibacillus ferroxidans species.</title>
        <authorList>
            <person name="Oliveira G."/>
            <person name="Nunes G."/>
            <person name="Oliveira R."/>
            <person name="Araujo F."/>
            <person name="Salim A."/>
            <person name="Scholte L."/>
            <person name="Morais D."/>
            <person name="Nancucheo I."/>
            <person name="Johnson D.B."/>
            <person name="Grail B."/>
            <person name="Bittencourt J."/>
            <person name="Valadares R."/>
        </authorList>
    </citation>
    <scope>NUCLEOTIDE SEQUENCE [LARGE SCALE GENOMIC DNA]</scope>
    <source>
        <strain evidence="2 3">Y002</strain>
    </source>
</reference>
<comment type="caution">
    <text evidence="2">The sequence shown here is derived from an EMBL/GenBank/DDBJ whole genome shotgun (WGS) entry which is preliminary data.</text>
</comment>
<name>A0A2U3D6R3_SULT2</name>
<dbReference type="EMBL" id="MPDK01000022">
    <property type="protein sequence ID" value="PWI56967.1"/>
    <property type="molecule type" value="Genomic_DNA"/>
</dbReference>
<evidence type="ECO:0000313" key="2">
    <source>
        <dbReference type="EMBL" id="PWI56967.1"/>
    </source>
</evidence>
<dbReference type="InterPro" id="IPR010982">
    <property type="entry name" value="Lambda_DNA-bd_dom_sf"/>
</dbReference>
<dbReference type="AlphaFoldDB" id="A0A2U3D6R3"/>
<dbReference type="CDD" id="cd00093">
    <property type="entry name" value="HTH_XRE"/>
    <property type="match status" value="1"/>
</dbReference>
<dbReference type="GO" id="GO:0003677">
    <property type="term" value="F:DNA binding"/>
    <property type="evidence" value="ECO:0007669"/>
    <property type="project" value="InterPro"/>
</dbReference>
<evidence type="ECO:0000259" key="1">
    <source>
        <dbReference type="PROSITE" id="PS50943"/>
    </source>
</evidence>
<dbReference type="PROSITE" id="PS50943">
    <property type="entry name" value="HTH_CROC1"/>
    <property type="match status" value="1"/>
</dbReference>
<dbReference type="Proteomes" id="UP000245380">
    <property type="component" value="Unassembled WGS sequence"/>
</dbReference>
<gene>
    <name evidence="2" type="ORF">BM613_11210</name>
</gene>
<keyword evidence="3" id="KW-1185">Reference proteome</keyword>